<evidence type="ECO:0000256" key="1">
    <source>
        <dbReference type="SAM" id="MobiDB-lite"/>
    </source>
</evidence>
<feature type="region of interest" description="Disordered" evidence="1">
    <location>
        <begin position="1"/>
        <end position="181"/>
    </location>
</feature>
<reference evidence="2" key="1">
    <citation type="submission" date="2014-12" db="EMBL/GenBank/DDBJ databases">
        <title>Insight into the proteome of Arion vulgaris.</title>
        <authorList>
            <person name="Aradska J."/>
            <person name="Bulat T."/>
            <person name="Smidak R."/>
            <person name="Sarate P."/>
            <person name="Gangsoo J."/>
            <person name="Sialana F."/>
            <person name="Bilban M."/>
            <person name="Lubec G."/>
        </authorList>
    </citation>
    <scope>NUCLEOTIDE SEQUENCE</scope>
    <source>
        <tissue evidence="2">Skin</tissue>
    </source>
</reference>
<proteinExistence type="predicted"/>
<feature type="compositionally biased region" description="Low complexity" evidence="1">
    <location>
        <begin position="74"/>
        <end position="85"/>
    </location>
</feature>
<feature type="compositionally biased region" description="Acidic residues" evidence="1">
    <location>
        <begin position="166"/>
        <end position="179"/>
    </location>
</feature>
<dbReference type="AlphaFoldDB" id="A0A0B6YYB7"/>
<name>A0A0B6YYB7_9EUPU</name>
<feature type="compositionally biased region" description="Polar residues" evidence="1">
    <location>
        <begin position="31"/>
        <end position="62"/>
    </location>
</feature>
<dbReference type="EMBL" id="HACG01014257">
    <property type="protein sequence ID" value="CEK61122.1"/>
    <property type="molecule type" value="Transcribed_RNA"/>
</dbReference>
<gene>
    <name evidence="2" type="primary">ORF41364</name>
</gene>
<sequence>MMEPLQLADQHVTMDENERPAVVKKSKKRLSNGTNEQETTDQTSEPKSPSVNSIENGTTCNGNVESEDEHNSDSSESQQDSVKSVTSDTESTRKAADDSGSVNKKHAVTARSKFLSKDRGKRLQKYDDDGDMSSPRIDKNSDSADDENPPDNCDMTENISGGHTDNDDDDDQNVDDDMGSESICVISNVTSVISSDMKCHSA</sequence>
<feature type="non-terminal residue" evidence="2">
    <location>
        <position position="202"/>
    </location>
</feature>
<feature type="compositionally biased region" description="Basic and acidic residues" evidence="1">
    <location>
        <begin position="12"/>
        <end position="21"/>
    </location>
</feature>
<accession>A0A0B6YYB7</accession>
<organism evidence="2">
    <name type="scientific">Arion vulgaris</name>
    <dbReference type="NCBI Taxonomy" id="1028688"/>
    <lineage>
        <taxon>Eukaryota</taxon>
        <taxon>Metazoa</taxon>
        <taxon>Spiralia</taxon>
        <taxon>Lophotrochozoa</taxon>
        <taxon>Mollusca</taxon>
        <taxon>Gastropoda</taxon>
        <taxon>Heterobranchia</taxon>
        <taxon>Euthyneura</taxon>
        <taxon>Panpulmonata</taxon>
        <taxon>Eupulmonata</taxon>
        <taxon>Stylommatophora</taxon>
        <taxon>Helicina</taxon>
        <taxon>Arionoidea</taxon>
        <taxon>Arionidae</taxon>
        <taxon>Arion</taxon>
    </lineage>
</organism>
<protein>
    <submittedName>
        <fullName evidence="2">Uncharacterized protein</fullName>
    </submittedName>
</protein>
<evidence type="ECO:0000313" key="2">
    <source>
        <dbReference type="EMBL" id="CEK61122.1"/>
    </source>
</evidence>